<dbReference type="Proteomes" id="UP001595444">
    <property type="component" value="Unassembled WGS sequence"/>
</dbReference>
<evidence type="ECO:0000313" key="3">
    <source>
        <dbReference type="EMBL" id="MFC3053214.1"/>
    </source>
</evidence>
<dbReference type="InterPro" id="IPR006059">
    <property type="entry name" value="SBP"/>
</dbReference>
<evidence type="ECO:0000256" key="1">
    <source>
        <dbReference type="ARBA" id="ARBA00022729"/>
    </source>
</evidence>
<accession>A0ABV7D8A1</accession>
<gene>
    <name evidence="3" type="ORF">ACFOKA_14980</name>
</gene>
<dbReference type="Gene3D" id="3.40.190.10">
    <property type="entry name" value="Periplasmic binding protein-like II"/>
    <property type="match status" value="2"/>
</dbReference>
<keyword evidence="4" id="KW-1185">Reference proteome</keyword>
<name>A0ABV7D8A1_9PROT</name>
<organism evidence="3 4">
    <name type="scientific">Kordiimonas pumila</name>
    <dbReference type="NCBI Taxonomy" id="2161677"/>
    <lineage>
        <taxon>Bacteria</taxon>
        <taxon>Pseudomonadati</taxon>
        <taxon>Pseudomonadota</taxon>
        <taxon>Alphaproteobacteria</taxon>
        <taxon>Kordiimonadales</taxon>
        <taxon>Kordiimonadaceae</taxon>
        <taxon>Kordiimonas</taxon>
    </lineage>
</organism>
<sequence length="365" mass="40971">MHRSTNIAQNLFKFPLAIIIIVFLTAANHTPKGYPRSYSDIITAAEREQTIVIYSTTDANEVKGLLDAFRTTYPFLKIDYHELGSTDIYDRIISSSQHQTASADLVWSSAMDLQIKLVNDGHAQAYSSPEKPNLPPWAMWKNEAYGITAEPIVFAYNSKLIDSDYVPQSHYSFMQLLKKHPEYYKGKISTYDPQLSGAGYLHLTQDYEANHDIWSLISAIGATDPSLYASSSVLLDKLVNGEQAIAYNVIGSYALALAERNQDIKVVLPSDYTLVVSRIAIIPNEARHPNAAKLFLDFLLSHAGQTELAQIHMGLGREDVAINQADRPASIVERPVRIGPTLLTYLDQLKRHRFLERWKIAMQGE</sequence>
<comment type="caution">
    <text evidence="3">The sequence shown here is derived from an EMBL/GenBank/DDBJ whole genome shotgun (WGS) entry which is preliminary data.</text>
</comment>
<keyword evidence="1" id="KW-0732">Signal</keyword>
<keyword evidence="2" id="KW-0472">Membrane</keyword>
<dbReference type="PANTHER" id="PTHR30006">
    <property type="entry name" value="THIAMINE-BINDING PERIPLASMIC PROTEIN-RELATED"/>
    <property type="match status" value="1"/>
</dbReference>
<reference evidence="4" key="1">
    <citation type="journal article" date="2019" name="Int. J. Syst. Evol. Microbiol.">
        <title>The Global Catalogue of Microorganisms (GCM) 10K type strain sequencing project: providing services to taxonomists for standard genome sequencing and annotation.</title>
        <authorList>
            <consortium name="The Broad Institute Genomics Platform"/>
            <consortium name="The Broad Institute Genome Sequencing Center for Infectious Disease"/>
            <person name="Wu L."/>
            <person name="Ma J."/>
        </authorList>
    </citation>
    <scope>NUCLEOTIDE SEQUENCE [LARGE SCALE GENOMIC DNA]</scope>
    <source>
        <strain evidence="4">KCTC 62164</strain>
    </source>
</reference>
<dbReference type="RefSeq" id="WP_194212923.1">
    <property type="nucleotide sequence ID" value="NZ_CP061205.1"/>
</dbReference>
<dbReference type="SUPFAM" id="SSF53850">
    <property type="entry name" value="Periplasmic binding protein-like II"/>
    <property type="match status" value="1"/>
</dbReference>
<keyword evidence="2" id="KW-0812">Transmembrane</keyword>
<proteinExistence type="predicted"/>
<evidence type="ECO:0000313" key="4">
    <source>
        <dbReference type="Proteomes" id="UP001595444"/>
    </source>
</evidence>
<feature type="transmembrane region" description="Helical" evidence="2">
    <location>
        <begin position="12"/>
        <end position="29"/>
    </location>
</feature>
<evidence type="ECO:0000256" key="2">
    <source>
        <dbReference type="SAM" id="Phobius"/>
    </source>
</evidence>
<dbReference type="EMBL" id="JBHRSL010000012">
    <property type="protein sequence ID" value="MFC3053214.1"/>
    <property type="molecule type" value="Genomic_DNA"/>
</dbReference>
<keyword evidence="2" id="KW-1133">Transmembrane helix</keyword>
<dbReference type="Pfam" id="PF13416">
    <property type="entry name" value="SBP_bac_8"/>
    <property type="match status" value="1"/>
</dbReference>
<dbReference type="PANTHER" id="PTHR30006:SF25">
    <property type="entry name" value="PHOSPHOGLYCERATE TRANSPORT REGULATORY PROTEIN PGTC"/>
    <property type="match status" value="1"/>
</dbReference>
<protein>
    <submittedName>
        <fullName evidence="3">ABC transporter substrate-binding protein</fullName>
    </submittedName>
</protein>